<dbReference type="InterPro" id="IPR050194">
    <property type="entry name" value="Glycosyltransferase_grp1"/>
</dbReference>
<keyword evidence="4" id="KW-1185">Reference proteome</keyword>
<evidence type="ECO:0000313" key="3">
    <source>
        <dbReference type="EMBL" id="MBC2882113.1"/>
    </source>
</evidence>
<organism evidence="3 4">
    <name type="scientific">Campylobacter massiliensis</name>
    <dbReference type="NCBI Taxonomy" id="2762557"/>
    <lineage>
        <taxon>Bacteria</taxon>
        <taxon>Pseudomonadati</taxon>
        <taxon>Campylobacterota</taxon>
        <taxon>Epsilonproteobacteria</taxon>
        <taxon>Campylobacterales</taxon>
        <taxon>Campylobacteraceae</taxon>
        <taxon>Campylobacter</taxon>
    </lineage>
</organism>
<dbReference type="AlphaFoldDB" id="A0A842J9C1"/>
<feature type="domain" description="Glycosyl transferase family 1" evidence="1">
    <location>
        <begin position="182"/>
        <end position="330"/>
    </location>
</feature>
<keyword evidence="3" id="KW-0808">Transferase</keyword>
<dbReference type="Proteomes" id="UP000552683">
    <property type="component" value="Unassembled WGS sequence"/>
</dbReference>
<evidence type="ECO:0000259" key="1">
    <source>
        <dbReference type="Pfam" id="PF00534"/>
    </source>
</evidence>
<dbReference type="PANTHER" id="PTHR45947">
    <property type="entry name" value="SULFOQUINOVOSYL TRANSFERASE SQD2"/>
    <property type="match status" value="1"/>
</dbReference>
<dbReference type="PANTHER" id="PTHR45947:SF3">
    <property type="entry name" value="SULFOQUINOVOSYL TRANSFERASE SQD2"/>
    <property type="match status" value="1"/>
</dbReference>
<sequence>MKILFITLRADHGGGPKHVDLLINNLSGEIKIYLACPQDRPYYDLWSESKKVKDIFILPHRKFSAKKLLGLNKFIKDNDIKIIHSHGKGAGIYSRILKILNPRLKIVHTLHGVHVGEYGFLKKIAYIFLERFLTLFTDKFINVSKSENEACLKLRLFKKSKCEVVYNGIKALLKDDNAKIKFNLSGKRVVAIISRFEYVKNMHLAYEIAQNFKDNPDIVFLWLGDGDDRAKFESMAQKDGANIIFTGFTDEIPAYLSATDIYLSTSRWEGLPYALIEAQSLGIPIVATNVVGNNEIVENGKSGFLFESAQRACRDIENLLNDEKIYGKMRSGALLNFKDKFDIGIAVRKVEKIYEQIFENK</sequence>
<dbReference type="GO" id="GO:0016757">
    <property type="term" value="F:glycosyltransferase activity"/>
    <property type="evidence" value="ECO:0007669"/>
    <property type="project" value="InterPro"/>
</dbReference>
<dbReference type="Pfam" id="PF00534">
    <property type="entry name" value="Glycos_transf_1"/>
    <property type="match status" value="1"/>
</dbReference>
<evidence type="ECO:0000259" key="2">
    <source>
        <dbReference type="Pfam" id="PF13439"/>
    </source>
</evidence>
<feature type="domain" description="Glycosyltransferase subfamily 4-like N-terminal" evidence="2">
    <location>
        <begin position="13"/>
        <end position="169"/>
    </location>
</feature>
<dbReference type="InterPro" id="IPR028098">
    <property type="entry name" value="Glyco_trans_4-like_N"/>
</dbReference>
<comment type="caution">
    <text evidence="3">The sequence shown here is derived from an EMBL/GenBank/DDBJ whole genome shotgun (WGS) entry which is preliminary data.</text>
</comment>
<name>A0A842J9C1_9BACT</name>
<evidence type="ECO:0000313" key="4">
    <source>
        <dbReference type="Proteomes" id="UP000552683"/>
    </source>
</evidence>
<dbReference type="Pfam" id="PF13439">
    <property type="entry name" value="Glyco_transf_4"/>
    <property type="match status" value="1"/>
</dbReference>
<dbReference type="Gene3D" id="3.40.50.2000">
    <property type="entry name" value="Glycogen Phosphorylase B"/>
    <property type="match status" value="2"/>
</dbReference>
<protein>
    <submittedName>
        <fullName evidence="3">Glycosyltransferase</fullName>
    </submittedName>
</protein>
<accession>A0A842J9C1</accession>
<dbReference type="EMBL" id="JACLZK010000001">
    <property type="protein sequence ID" value="MBC2882113.1"/>
    <property type="molecule type" value="Genomic_DNA"/>
</dbReference>
<proteinExistence type="predicted"/>
<reference evidence="3 4" key="1">
    <citation type="submission" date="2020-08" db="EMBL/GenBank/DDBJ databases">
        <title>Complete genome and description of Campylobacter massiliensis Marseille-Q3452 sp. nov.</title>
        <authorList>
            <person name="Antezack A."/>
        </authorList>
    </citation>
    <scope>NUCLEOTIDE SEQUENCE [LARGE SCALE GENOMIC DNA]</scope>
    <source>
        <strain evidence="3 4">Marseille-Q3452</strain>
    </source>
</reference>
<gene>
    <name evidence="3" type="ORF">H7R39_02275</name>
</gene>
<dbReference type="InterPro" id="IPR001296">
    <property type="entry name" value="Glyco_trans_1"/>
</dbReference>
<dbReference type="RefSeq" id="WP_185897793.1">
    <property type="nucleotide sequence ID" value="NZ_JACLZK010000001.1"/>
</dbReference>
<dbReference type="SUPFAM" id="SSF53756">
    <property type="entry name" value="UDP-Glycosyltransferase/glycogen phosphorylase"/>
    <property type="match status" value="1"/>
</dbReference>